<dbReference type="Proteomes" id="UP000479335">
    <property type="component" value="Unassembled WGS sequence"/>
</dbReference>
<proteinExistence type="predicted"/>
<evidence type="ECO:0000256" key="1">
    <source>
        <dbReference type="SAM" id="SignalP"/>
    </source>
</evidence>
<evidence type="ECO:0008006" key="4">
    <source>
        <dbReference type="Google" id="ProtNLM"/>
    </source>
</evidence>
<name>A0A6L8K5Y3_9BURK</name>
<sequence>MRFAALLATAMLVSGGAFAADVTYGEHGMALFGGKDGLYASHLPMFHAPHDYQVILQVHVANAATDAALRKRLDGKTALWTIAPEKFELSRLAPQAPSPLKQFKADLVQGHFEQGGKTQYAASTIVVDNVLMFRKLSPEQHASSIATYMQIGSGQQRYLVKHIDGRPDYDHILSYRAAPGAATDDITVIKQDLRQPSPAELATALHTRCDAIKGTVYYYTDDLK</sequence>
<dbReference type="AlphaFoldDB" id="A0A6L8K5Y3"/>
<accession>A0A6L8K5Y3</accession>
<feature type="chain" id="PRO_5027088857" description="Secreted protein" evidence="1">
    <location>
        <begin position="20"/>
        <end position="224"/>
    </location>
</feature>
<evidence type="ECO:0000313" key="2">
    <source>
        <dbReference type="EMBL" id="MYM21558.1"/>
    </source>
</evidence>
<keyword evidence="3" id="KW-1185">Reference proteome</keyword>
<reference evidence="2 3" key="1">
    <citation type="submission" date="2019-12" db="EMBL/GenBank/DDBJ databases">
        <title>Novel species isolated from a subtropical stream in China.</title>
        <authorList>
            <person name="Lu H."/>
        </authorList>
    </citation>
    <scope>NUCLEOTIDE SEQUENCE [LARGE SCALE GENOMIC DNA]</scope>
    <source>
        <strain evidence="2 3">FT135W</strain>
    </source>
</reference>
<dbReference type="RefSeq" id="WP_161005090.1">
    <property type="nucleotide sequence ID" value="NZ_WWCN01000002.1"/>
</dbReference>
<protein>
    <recommendedName>
        <fullName evidence="4">Secreted protein</fullName>
    </recommendedName>
</protein>
<feature type="signal peptide" evidence="1">
    <location>
        <begin position="1"/>
        <end position="19"/>
    </location>
</feature>
<organism evidence="2 3">
    <name type="scientific">Duganella flavida</name>
    <dbReference type="NCBI Taxonomy" id="2692175"/>
    <lineage>
        <taxon>Bacteria</taxon>
        <taxon>Pseudomonadati</taxon>
        <taxon>Pseudomonadota</taxon>
        <taxon>Betaproteobacteria</taxon>
        <taxon>Burkholderiales</taxon>
        <taxon>Oxalobacteraceae</taxon>
        <taxon>Telluria group</taxon>
        <taxon>Duganella</taxon>
    </lineage>
</organism>
<gene>
    <name evidence="2" type="ORF">GTP46_02715</name>
</gene>
<comment type="caution">
    <text evidence="2">The sequence shown here is derived from an EMBL/GenBank/DDBJ whole genome shotgun (WGS) entry which is preliminary data.</text>
</comment>
<keyword evidence="1" id="KW-0732">Signal</keyword>
<evidence type="ECO:0000313" key="3">
    <source>
        <dbReference type="Proteomes" id="UP000479335"/>
    </source>
</evidence>
<dbReference type="EMBL" id="WWCN01000002">
    <property type="protein sequence ID" value="MYM21558.1"/>
    <property type="molecule type" value="Genomic_DNA"/>
</dbReference>